<sequence length="263" mass="30468">MRSLLKYECVRHLYEEFDRVNSTVYASAKLDHKNSKKTNRIYMNKMIQKEDLKKKIKQRSSNRLSMRRDTSISIKKSAKRVGKRRSRYKTITVSPVNQSQNDSTRGKGFNDSTICGTSGRNNLWQRQRINSYCISPTTTLSIDHDASHIIHRPTIRYSNAVSIEPPLHETLENLKSKIRNKHSYTGSTRHRSNKRSTYGVSTVDSKPTNFTSSEHPLATKDYTNFKIGFSRRKAQKYLKPSINHRFSVQPPQPVKAIRLSYLS</sequence>
<feature type="region of interest" description="Disordered" evidence="1">
    <location>
        <begin position="180"/>
        <end position="212"/>
    </location>
</feature>
<organism evidence="2 3">
    <name type="scientific">Euplotes crassus</name>
    <dbReference type="NCBI Taxonomy" id="5936"/>
    <lineage>
        <taxon>Eukaryota</taxon>
        <taxon>Sar</taxon>
        <taxon>Alveolata</taxon>
        <taxon>Ciliophora</taxon>
        <taxon>Intramacronucleata</taxon>
        <taxon>Spirotrichea</taxon>
        <taxon>Hypotrichia</taxon>
        <taxon>Euplotida</taxon>
        <taxon>Euplotidae</taxon>
        <taxon>Moneuplotes</taxon>
    </lineage>
</organism>
<protein>
    <submittedName>
        <fullName evidence="2">Uncharacterized protein</fullName>
    </submittedName>
</protein>
<keyword evidence="3" id="KW-1185">Reference proteome</keyword>
<reference evidence="2" key="1">
    <citation type="submission" date="2023-07" db="EMBL/GenBank/DDBJ databases">
        <authorList>
            <consortium name="AG Swart"/>
            <person name="Singh M."/>
            <person name="Singh A."/>
            <person name="Seah K."/>
            <person name="Emmerich C."/>
        </authorList>
    </citation>
    <scope>NUCLEOTIDE SEQUENCE</scope>
    <source>
        <strain evidence="2">DP1</strain>
    </source>
</reference>
<feature type="compositionally biased region" description="Basic residues" evidence="1">
    <location>
        <begin position="180"/>
        <end position="194"/>
    </location>
</feature>
<evidence type="ECO:0000313" key="3">
    <source>
        <dbReference type="Proteomes" id="UP001295684"/>
    </source>
</evidence>
<evidence type="ECO:0000313" key="2">
    <source>
        <dbReference type="EMBL" id="CAI2372513.1"/>
    </source>
</evidence>
<feature type="compositionally biased region" description="Polar residues" evidence="1">
    <location>
        <begin position="195"/>
        <end position="212"/>
    </location>
</feature>
<name>A0AAD1URG6_EUPCR</name>
<accession>A0AAD1URG6</accession>
<comment type="caution">
    <text evidence="2">The sequence shown here is derived from an EMBL/GenBank/DDBJ whole genome shotgun (WGS) entry which is preliminary data.</text>
</comment>
<evidence type="ECO:0000256" key="1">
    <source>
        <dbReference type="SAM" id="MobiDB-lite"/>
    </source>
</evidence>
<dbReference type="EMBL" id="CAMPGE010013800">
    <property type="protein sequence ID" value="CAI2372513.1"/>
    <property type="molecule type" value="Genomic_DNA"/>
</dbReference>
<dbReference type="Proteomes" id="UP001295684">
    <property type="component" value="Unassembled WGS sequence"/>
</dbReference>
<gene>
    <name evidence="2" type="ORF">ECRASSUSDP1_LOCUS13844</name>
</gene>
<dbReference type="AlphaFoldDB" id="A0AAD1URG6"/>
<proteinExistence type="predicted"/>